<evidence type="ECO:0008006" key="3">
    <source>
        <dbReference type="Google" id="ProtNLM"/>
    </source>
</evidence>
<keyword evidence="2" id="KW-1185">Reference proteome</keyword>
<dbReference type="Proteomes" id="UP001165962">
    <property type="component" value="Unassembled WGS sequence"/>
</dbReference>
<reference evidence="1" key="1">
    <citation type="submission" date="2020-03" db="EMBL/GenBank/DDBJ databases">
        <title>Draft sequencing of Paenibacilllus sp. S3N08.</title>
        <authorList>
            <person name="Kim D.-U."/>
        </authorList>
    </citation>
    <scope>NUCLEOTIDE SEQUENCE</scope>
    <source>
        <strain evidence="1">S3N08</strain>
    </source>
</reference>
<evidence type="ECO:0000313" key="2">
    <source>
        <dbReference type="Proteomes" id="UP001165962"/>
    </source>
</evidence>
<dbReference type="EMBL" id="JAAOIW010000005">
    <property type="protein sequence ID" value="NHN31209.1"/>
    <property type="molecule type" value="Genomic_DNA"/>
</dbReference>
<gene>
    <name evidence="1" type="ORF">G9U52_15320</name>
</gene>
<evidence type="ECO:0000313" key="1">
    <source>
        <dbReference type="EMBL" id="NHN31209.1"/>
    </source>
</evidence>
<sequence length="66" mass="7495">MEKELKKYLGCTTEIIYIGAAEQITQRLIEVRAINKGYIKAHCLHRKAPRVFKIENILAIQPTGIG</sequence>
<accession>A0ABX0JAK5</accession>
<name>A0ABX0JAK5_9BACL</name>
<dbReference type="RefSeq" id="WP_166151025.1">
    <property type="nucleotide sequence ID" value="NZ_JAAOIW010000005.1"/>
</dbReference>
<organism evidence="1 2">
    <name type="scientific">Paenibacillus agricola</name>
    <dbReference type="NCBI Taxonomy" id="2716264"/>
    <lineage>
        <taxon>Bacteria</taxon>
        <taxon>Bacillati</taxon>
        <taxon>Bacillota</taxon>
        <taxon>Bacilli</taxon>
        <taxon>Bacillales</taxon>
        <taxon>Paenibacillaceae</taxon>
        <taxon>Paenibacillus</taxon>
    </lineage>
</organism>
<protein>
    <recommendedName>
        <fullName evidence="3">WYL domain-containing protein</fullName>
    </recommendedName>
</protein>
<proteinExistence type="predicted"/>
<comment type="caution">
    <text evidence="1">The sequence shown here is derived from an EMBL/GenBank/DDBJ whole genome shotgun (WGS) entry which is preliminary data.</text>
</comment>